<evidence type="ECO:0000259" key="2">
    <source>
        <dbReference type="PROSITE" id="PS51205"/>
    </source>
</evidence>
<evidence type="ECO:0000256" key="1">
    <source>
        <dbReference type="SAM" id="MobiDB-lite"/>
    </source>
</evidence>
<dbReference type="OrthoDB" id="10264848at2759"/>
<dbReference type="RefSeq" id="XP_008880644.1">
    <property type="nucleotide sequence ID" value="XM_008882422.1"/>
</dbReference>
<dbReference type="SUPFAM" id="SSF109993">
    <property type="entry name" value="VPS9 domain"/>
    <property type="match status" value="1"/>
</dbReference>
<dbReference type="eggNOG" id="ENOG502R9QQ">
    <property type="taxonomic scope" value="Eukaryota"/>
</dbReference>
<sequence length="494" mass="54461">MSMWLCHPVHLHSFVAAAEHHPATATSLFTKARPRVSCAICNDAVDRSRKEITTRPTCTCVSCNCVVHRRCLSEWHEQTTSTRHRNGKLHLSLCSVTENVRPTPSSQSLPPSPPNNTQHDLQLLEHLRLDPTLPESPLHRSQLPQPFNSLAYVYIQRYAPYVAGGILLGGAAIFGMPAVALTGLGVSISGHTWTQRRQSSPKDSDWARRICWDLKQSATGTDLSYKQDAALLRRYHNPTTDRPSADDIYRLLYHLFASRDELIGRVNSELCEAFRARAKASTALPAIVRDVQVYVGHVLAVAMTTYPALSSSEDAVVHTTEAVERLVYSDIYSLVFEAFRREYARHDATLTAHVREVQARRPGGSVNSQAVKVLVRLGQLTYPWGKLQVLGEAFRVMCTEVEARLTTAPSADTVLPTTMDLIVDGSGLTPHFVAQLAFVSTLTKGGGRGVEGYALTTFHAALRALAAIDLQDGVASVDELDDDEFFDAVDDLPR</sequence>
<dbReference type="GeneID" id="20091594"/>
<accession>A0A024T9M4</accession>
<dbReference type="PROSITE" id="PS51205">
    <property type="entry name" value="VPS9"/>
    <property type="match status" value="1"/>
</dbReference>
<dbReference type="InterPro" id="IPR013083">
    <property type="entry name" value="Znf_RING/FYVE/PHD"/>
</dbReference>
<protein>
    <recommendedName>
        <fullName evidence="2">VPS9 domain-containing protein</fullName>
    </recommendedName>
</protein>
<name>A0A024T9M4_9STRA</name>
<dbReference type="InterPro" id="IPR037191">
    <property type="entry name" value="VPS9_dom_sf"/>
</dbReference>
<gene>
    <name evidence="3" type="ORF">H310_14544</name>
</gene>
<dbReference type="Gene3D" id="3.30.40.10">
    <property type="entry name" value="Zinc/RING finger domain, C3HC4 (zinc finger)"/>
    <property type="match status" value="1"/>
</dbReference>
<dbReference type="EMBL" id="KI914025">
    <property type="protein sequence ID" value="ETV90704.1"/>
    <property type="molecule type" value="Genomic_DNA"/>
</dbReference>
<dbReference type="Pfam" id="PF02204">
    <property type="entry name" value="VPS9"/>
    <property type="match status" value="1"/>
</dbReference>
<feature type="region of interest" description="Disordered" evidence="1">
    <location>
        <begin position="99"/>
        <end position="119"/>
    </location>
</feature>
<proteinExistence type="predicted"/>
<reference evidence="3" key="1">
    <citation type="submission" date="2013-12" db="EMBL/GenBank/DDBJ databases">
        <title>The Genome Sequence of Aphanomyces invadans NJM9701.</title>
        <authorList>
            <consortium name="The Broad Institute Genomics Platform"/>
            <person name="Russ C."/>
            <person name="Tyler B."/>
            <person name="van West P."/>
            <person name="Dieguez-Uribeondo J."/>
            <person name="Young S.K."/>
            <person name="Zeng Q."/>
            <person name="Gargeya S."/>
            <person name="Fitzgerald M."/>
            <person name="Abouelleil A."/>
            <person name="Alvarado L."/>
            <person name="Chapman S.B."/>
            <person name="Gainer-Dewar J."/>
            <person name="Goldberg J."/>
            <person name="Griggs A."/>
            <person name="Gujja S."/>
            <person name="Hansen M."/>
            <person name="Howarth C."/>
            <person name="Imamovic A."/>
            <person name="Ireland A."/>
            <person name="Larimer J."/>
            <person name="McCowan C."/>
            <person name="Murphy C."/>
            <person name="Pearson M."/>
            <person name="Poon T.W."/>
            <person name="Priest M."/>
            <person name="Roberts A."/>
            <person name="Saif S."/>
            <person name="Shea T."/>
            <person name="Sykes S."/>
            <person name="Wortman J."/>
            <person name="Nusbaum C."/>
            <person name="Birren B."/>
        </authorList>
    </citation>
    <scope>NUCLEOTIDE SEQUENCE [LARGE SCALE GENOMIC DNA]</scope>
    <source>
        <strain evidence="3">NJM9701</strain>
    </source>
</reference>
<dbReference type="VEuPathDB" id="FungiDB:H310_14544"/>
<dbReference type="CDD" id="cd16448">
    <property type="entry name" value="RING-H2"/>
    <property type="match status" value="1"/>
</dbReference>
<dbReference type="InterPro" id="IPR003123">
    <property type="entry name" value="VPS9"/>
</dbReference>
<feature type="domain" description="VPS9" evidence="2">
    <location>
        <begin position="340"/>
        <end position="474"/>
    </location>
</feature>
<dbReference type="AlphaFoldDB" id="A0A024T9M4"/>
<evidence type="ECO:0000313" key="3">
    <source>
        <dbReference type="EMBL" id="ETV90704.1"/>
    </source>
</evidence>
<dbReference type="Gene3D" id="1.20.1050.80">
    <property type="entry name" value="VPS9 domain"/>
    <property type="match status" value="1"/>
</dbReference>
<organism evidence="3">
    <name type="scientific">Aphanomyces invadans</name>
    <dbReference type="NCBI Taxonomy" id="157072"/>
    <lineage>
        <taxon>Eukaryota</taxon>
        <taxon>Sar</taxon>
        <taxon>Stramenopiles</taxon>
        <taxon>Oomycota</taxon>
        <taxon>Saprolegniomycetes</taxon>
        <taxon>Saprolegniales</taxon>
        <taxon>Verrucalvaceae</taxon>
        <taxon>Aphanomyces</taxon>
    </lineage>
</organism>